<dbReference type="EMBL" id="CAFAAD010000015">
    <property type="protein sequence ID" value="CAB4784967.1"/>
    <property type="molecule type" value="Genomic_DNA"/>
</dbReference>
<evidence type="ECO:0000313" key="6">
    <source>
        <dbReference type="EMBL" id="CAB4582841.1"/>
    </source>
</evidence>
<feature type="domain" description="Pirin N-terminal" evidence="2">
    <location>
        <begin position="15"/>
        <end position="120"/>
    </location>
</feature>
<dbReference type="PIRSF" id="PIRSF006232">
    <property type="entry name" value="Pirin"/>
    <property type="match status" value="1"/>
</dbReference>
<sequence>MTIEIRSAADRGETQIGWLDSRHCFSFGSYVDQTNTGHGLLLVSNDDRVAPATGFGTHGHSDMEIITWVLSGEVEHSDTLGNHGIIGPGLAQRMTAGRGIRHSEQNPSPDVEAHFVQMWVPPDTVGLEPGYEQQDVTELLNAGGLVAIAGGTGSGAVIHINQRDAVMHAGRLKAGEAVSLPVAPHVHVFVALGSAELNGHKALEQGAAVRLTDEGSQAITAGPEGAELIVWATA</sequence>
<proteinExistence type="inferred from homology"/>
<dbReference type="EMBL" id="CAFBRD010000064">
    <property type="protein sequence ID" value="CAB5077755.1"/>
    <property type="molecule type" value="Genomic_DNA"/>
</dbReference>
<evidence type="ECO:0000256" key="1">
    <source>
        <dbReference type="ARBA" id="ARBA00008416"/>
    </source>
</evidence>
<dbReference type="EMBL" id="CAEZTY010000021">
    <property type="protein sequence ID" value="CAB4582841.1"/>
    <property type="molecule type" value="Genomic_DNA"/>
</dbReference>
<gene>
    <name evidence="6" type="ORF">UFOPK1762_00770</name>
    <name evidence="7" type="ORF">UFOPK1906_00243</name>
    <name evidence="8" type="ORF">UFOPK2969_00344</name>
    <name evidence="4" type="ORF">UFOPK3331_00914</name>
    <name evidence="9" type="ORF">UFOPK3785_01081</name>
    <name evidence="5" type="ORF">UFOPK4201_01669</name>
    <name evidence="10" type="ORF">UFOPK4371_01147</name>
</gene>
<evidence type="ECO:0000259" key="2">
    <source>
        <dbReference type="Pfam" id="PF02678"/>
    </source>
</evidence>
<dbReference type="PANTHER" id="PTHR43212">
    <property type="entry name" value="QUERCETIN 2,3-DIOXYGENASE"/>
    <property type="match status" value="1"/>
</dbReference>
<evidence type="ECO:0000313" key="7">
    <source>
        <dbReference type="EMBL" id="CAB4614214.1"/>
    </source>
</evidence>
<dbReference type="Pfam" id="PF02678">
    <property type="entry name" value="Pirin"/>
    <property type="match status" value="1"/>
</dbReference>
<accession>A0A6J6AR21</accession>
<evidence type="ECO:0000259" key="3">
    <source>
        <dbReference type="Pfam" id="PF17954"/>
    </source>
</evidence>
<evidence type="ECO:0000313" key="5">
    <source>
        <dbReference type="EMBL" id="CAB4372622.1"/>
    </source>
</evidence>
<dbReference type="InterPro" id="IPR014710">
    <property type="entry name" value="RmlC-like_jellyroll"/>
</dbReference>
<dbReference type="EMBL" id="CAEUNJ010000089">
    <property type="protein sequence ID" value="CAB4372622.1"/>
    <property type="molecule type" value="Genomic_DNA"/>
</dbReference>
<name>A0A6J6AR21_9ZZZZ</name>
<dbReference type="Gene3D" id="2.60.120.10">
    <property type="entry name" value="Jelly Rolls"/>
    <property type="match status" value="2"/>
</dbReference>
<dbReference type="EMBL" id="CAFBNJ010000053">
    <property type="protein sequence ID" value="CAB4955070.1"/>
    <property type="molecule type" value="Genomic_DNA"/>
</dbReference>
<evidence type="ECO:0000313" key="9">
    <source>
        <dbReference type="EMBL" id="CAB4955070.1"/>
    </source>
</evidence>
<comment type="similarity">
    <text evidence="1">Belongs to the pirin family.</text>
</comment>
<dbReference type="Pfam" id="PF17954">
    <property type="entry name" value="Pirin_C_2"/>
    <property type="match status" value="1"/>
</dbReference>
<dbReference type="InterPro" id="IPR003829">
    <property type="entry name" value="Pirin_N_dom"/>
</dbReference>
<reference evidence="5" key="1">
    <citation type="submission" date="2020-05" db="EMBL/GenBank/DDBJ databases">
        <authorList>
            <person name="Chiriac C."/>
            <person name="Salcher M."/>
            <person name="Ghai R."/>
            <person name="Kavagutti S V."/>
        </authorList>
    </citation>
    <scope>NUCLEOTIDE SEQUENCE</scope>
</reference>
<dbReference type="InterPro" id="IPR041602">
    <property type="entry name" value="Quercetinase_C"/>
</dbReference>
<feature type="domain" description="Quercetin 2,3-dioxygenase C-terminal cupin" evidence="3">
    <location>
        <begin position="148"/>
        <end position="228"/>
    </location>
</feature>
<dbReference type="EMBL" id="CAESAL010000025">
    <property type="protein sequence ID" value="CAB4340193.1"/>
    <property type="molecule type" value="Genomic_DNA"/>
</dbReference>
<dbReference type="AlphaFoldDB" id="A0A6J6AR21"/>
<dbReference type="InterPro" id="IPR012093">
    <property type="entry name" value="Pirin"/>
</dbReference>
<protein>
    <submittedName>
        <fullName evidence="5">Unannotated protein</fullName>
    </submittedName>
</protein>
<dbReference type="CDD" id="cd02910">
    <property type="entry name" value="cupin_Yhhw_N"/>
    <property type="match status" value="1"/>
</dbReference>
<dbReference type="EMBL" id="CAEZVC010000007">
    <property type="protein sequence ID" value="CAB4614214.1"/>
    <property type="molecule type" value="Genomic_DNA"/>
</dbReference>
<organism evidence="5">
    <name type="scientific">freshwater metagenome</name>
    <dbReference type="NCBI Taxonomy" id="449393"/>
    <lineage>
        <taxon>unclassified sequences</taxon>
        <taxon>metagenomes</taxon>
        <taxon>ecological metagenomes</taxon>
    </lineage>
</organism>
<dbReference type="SUPFAM" id="SSF51182">
    <property type="entry name" value="RmlC-like cupins"/>
    <property type="match status" value="1"/>
</dbReference>
<evidence type="ECO:0000313" key="4">
    <source>
        <dbReference type="EMBL" id="CAB4340193.1"/>
    </source>
</evidence>
<dbReference type="PANTHER" id="PTHR43212:SF3">
    <property type="entry name" value="QUERCETIN 2,3-DIOXYGENASE"/>
    <property type="match status" value="1"/>
</dbReference>
<evidence type="ECO:0000313" key="10">
    <source>
        <dbReference type="EMBL" id="CAB5077755.1"/>
    </source>
</evidence>
<dbReference type="InterPro" id="IPR011051">
    <property type="entry name" value="RmlC_Cupin_sf"/>
</dbReference>
<evidence type="ECO:0000313" key="8">
    <source>
        <dbReference type="EMBL" id="CAB4784967.1"/>
    </source>
</evidence>